<dbReference type="PANTHER" id="PTHR31872">
    <property type="entry name" value="TRANSMEMBRANE PROTEIN 179"/>
    <property type="match status" value="1"/>
</dbReference>
<evidence type="ECO:0000256" key="6">
    <source>
        <dbReference type="SAM" id="MobiDB-lite"/>
    </source>
</evidence>
<sequence length="405" mass="43898">MDRRNLKPPVKIALLEKKESEVSHCWKTCQLFSYVLVVISGIATSLAMGNVQRLFKGHCILYADLKVTLVENWTIIDKPQHTASRWGSHSSCNFCQFCPVASVVFAGILGTLFVMCGRGGRSSRNLPQPWRIVPPAIMFNFIFLLTSCASVALTFGGFSAFCSSIGSQLNVSSCEDLIGYHWYRYPNATFFYDDVVIAETGATVGLVGWLMGFIILLIRVITHADFMVISPGKSSIAAAIAATGTTQMPIGSSSSRDSESGMSSSRSTQRSCSTNDINVSKQLSTNSTVDAMKPFRQRTMSTGSGNVRNNNNRPPSSPIVINNHHHLHLHQCRHCGDDSGVAATTTPKGNHSHSKGGVRNHIDGLSSPTTPGSEITLINEVEPLLKSKALVSSTSSKTRRIDTPS</sequence>
<dbReference type="PANTHER" id="PTHR31872:SF4">
    <property type="entry name" value="TRANSMEMBRANE PROTEIN 179"/>
    <property type="match status" value="1"/>
</dbReference>
<feature type="compositionally biased region" description="Polar residues" evidence="6">
    <location>
        <begin position="274"/>
        <end position="289"/>
    </location>
</feature>
<feature type="compositionally biased region" description="Low complexity" evidence="6">
    <location>
        <begin position="252"/>
        <end position="273"/>
    </location>
</feature>
<feature type="transmembrane region" description="Helical" evidence="7">
    <location>
        <begin position="31"/>
        <end position="48"/>
    </location>
</feature>
<keyword evidence="3 7" id="KW-1133">Transmembrane helix</keyword>
<name>A0ABP1QVC4_9HEXA</name>
<evidence type="ECO:0000313" key="9">
    <source>
        <dbReference type="Proteomes" id="UP001642540"/>
    </source>
</evidence>
<proteinExistence type="inferred from homology"/>
<keyword evidence="2 7" id="KW-0812">Transmembrane</keyword>
<feature type="transmembrane region" description="Helical" evidence="7">
    <location>
        <begin position="94"/>
        <end position="116"/>
    </location>
</feature>
<organism evidence="8 9">
    <name type="scientific">Orchesella dallaii</name>
    <dbReference type="NCBI Taxonomy" id="48710"/>
    <lineage>
        <taxon>Eukaryota</taxon>
        <taxon>Metazoa</taxon>
        <taxon>Ecdysozoa</taxon>
        <taxon>Arthropoda</taxon>
        <taxon>Hexapoda</taxon>
        <taxon>Collembola</taxon>
        <taxon>Entomobryomorpha</taxon>
        <taxon>Entomobryoidea</taxon>
        <taxon>Orchesellidae</taxon>
        <taxon>Orchesellinae</taxon>
        <taxon>Orchesella</taxon>
    </lineage>
</organism>
<feature type="region of interest" description="Disordered" evidence="6">
    <location>
        <begin position="343"/>
        <end position="369"/>
    </location>
</feature>
<dbReference type="Pfam" id="PF26158">
    <property type="entry name" value="Claudin_TMEM179-179B"/>
    <property type="match status" value="1"/>
</dbReference>
<comment type="caution">
    <text evidence="8">The sequence shown here is derived from an EMBL/GenBank/DDBJ whole genome shotgun (WGS) entry which is preliminary data.</text>
</comment>
<comment type="similarity">
    <text evidence="5">Belongs to the TMEM179 family.</text>
</comment>
<keyword evidence="4 7" id="KW-0472">Membrane</keyword>
<protein>
    <recommendedName>
        <fullName evidence="10">Transmembrane protein</fullName>
    </recommendedName>
</protein>
<evidence type="ECO:0000256" key="3">
    <source>
        <dbReference type="ARBA" id="ARBA00022989"/>
    </source>
</evidence>
<accession>A0ABP1QVC4</accession>
<dbReference type="Proteomes" id="UP001642540">
    <property type="component" value="Unassembled WGS sequence"/>
</dbReference>
<feature type="transmembrane region" description="Helical" evidence="7">
    <location>
        <begin position="137"/>
        <end position="161"/>
    </location>
</feature>
<evidence type="ECO:0000313" key="8">
    <source>
        <dbReference type="EMBL" id="CAL8110626.1"/>
    </source>
</evidence>
<dbReference type="InterPro" id="IPR059010">
    <property type="entry name" value="TMEM179-179B"/>
</dbReference>
<gene>
    <name evidence="8" type="ORF">ODALV1_LOCUS14376</name>
</gene>
<dbReference type="InterPro" id="IPR029673">
    <property type="entry name" value="TMEM179"/>
</dbReference>
<evidence type="ECO:0000256" key="5">
    <source>
        <dbReference type="ARBA" id="ARBA00093776"/>
    </source>
</evidence>
<feature type="compositionally biased region" description="Low complexity" evidence="6">
    <location>
        <begin position="306"/>
        <end position="321"/>
    </location>
</feature>
<feature type="region of interest" description="Disordered" evidence="6">
    <location>
        <begin position="247"/>
        <end position="321"/>
    </location>
</feature>
<reference evidence="8 9" key="1">
    <citation type="submission" date="2024-08" db="EMBL/GenBank/DDBJ databases">
        <authorList>
            <person name="Cucini C."/>
            <person name="Frati F."/>
        </authorList>
    </citation>
    <scope>NUCLEOTIDE SEQUENCE [LARGE SCALE GENOMIC DNA]</scope>
</reference>
<evidence type="ECO:0000256" key="2">
    <source>
        <dbReference type="ARBA" id="ARBA00022692"/>
    </source>
</evidence>
<comment type="subcellular location">
    <subcellularLocation>
        <location evidence="1">Membrane</location>
        <topology evidence="1">Multi-pass membrane protein</topology>
    </subcellularLocation>
</comment>
<dbReference type="EMBL" id="CAXLJM020000046">
    <property type="protein sequence ID" value="CAL8110626.1"/>
    <property type="molecule type" value="Genomic_DNA"/>
</dbReference>
<evidence type="ECO:0008006" key="10">
    <source>
        <dbReference type="Google" id="ProtNLM"/>
    </source>
</evidence>
<feature type="transmembrane region" description="Helical" evidence="7">
    <location>
        <begin position="195"/>
        <end position="218"/>
    </location>
</feature>
<evidence type="ECO:0000256" key="7">
    <source>
        <dbReference type="SAM" id="Phobius"/>
    </source>
</evidence>
<evidence type="ECO:0000256" key="1">
    <source>
        <dbReference type="ARBA" id="ARBA00004141"/>
    </source>
</evidence>
<keyword evidence="9" id="KW-1185">Reference proteome</keyword>
<evidence type="ECO:0000256" key="4">
    <source>
        <dbReference type="ARBA" id="ARBA00023136"/>
    </source>
</evidence>